<reference evidence="3 4" key="1">
    <citation type="submission" date="2015-03" db="EMBL/GenBank/DDBJ databases">
        <authorList>
            <consortium name="Pathogen Informatics"/>
        </authorList>
    </citation>
    <scope>NUCLEOTIDE SEQUENCE [LARGE SCALE GENOMIC DNA]</scope>
    <source>
        <strain evidence="1 4">Bir 172</strain>
        <strain evidence="2 3">M09401471</strain>
    </source>
</reference>
<evidence type="ECO:0000313" key="3">
    <source>
        <dbReference type="Proteomes" id="UP000044938"/>
    </source>
</evidence>
<name>A0A655JIE8_MYCTX</name>
<sequence>MLSTSLRETWCATCCASALPSALRPEPGMSVSMIPSALAWDCALRIKVKVMLRGCVGPPQAPRSSVAASTARTVQAFRTGVRFAMAIACPVDTVRGKGLR</sequence>
<organism evidence="2 3">
    <name type="scientific">Mycobacterium tuberculosis</name>
    <dbReference type="NCBI Taxonomy" id="1773"/>
    <lineage>
        <taxon>Bacteria</taxon>
        <taxon>Bacillati</taxon>
        <taxon>Actinomycetota</taxon>
        <taxon>Actinomycetes</taxon>
        <taxon>Mycobacteriales</taxon>
        <taxon>Mycobacteriaceae</taxon>
        <taxon>Mycobacterium</taxon>
        <taxon>Mycobacterium tuberculosis complex</taxon>
    </lineage>
</organism>
<evidence type="ECO:0000313" key="1">
    <source>
        <dbReference type="EMBL" id="CKU14089.1"/>
    </source>
</evidence>
<gene>
    <name evidence="2" type="ORF">ERS007720_03644</name>
    <name evidence="1" type="ORF">ERS027646_04525</name>
</gene>
<dbReference type="Proteomes" id="UP000044938">
    <property type="component" value="Unassembled WGS sequence"/>
</dbReference>
<proteinExistence type="predicted"/>
<evidence type="ECO:0000313" key="4">
    <source>
        <dbReference type="Proteomes" id="UP000048948"/>
    </source>
</evidence>
<dbReference type="EMBL" id="CSAJ01000615">
    <property type="protein sequence ID" value="COW96451.1"/>
    <property type="molecule type" value="Genomic_DNA"/>
</dbReference>
<accession>A0A655JIE8</accession>
<dbReference type="Proteomes" id="UP000048948">
    <property type="component" value="Unassembled WGS sequence"/>
</dbReference>
<dbReference type="AlphaFoldDB" id="A0A655JIE8"/>
<evidence type="ECO:0000313" key="2">
    <source>
        <dbReference type="EMBL" id="COW96451.1"/>
    </source>
</evidence>
<protein>
    <submittedName>
        <fullName evidence="2">Uncharacterized protein</fullName>
    </submittedName>
</protein>
<dbReference type="EMBL" id="CNGE01001431">
    <property type="protein sequence ID" value="CKU14089.1"/>
    <property type="molecule type" value="Genomic_DNA"/>
</dbReference>